<dbReference type="EMBL" id="KN042432">
    <property type="protein sequence ID" value="KFH62475.1"/>
    <property type="molecule type" value="Genomic_DNA"/>
</dbReference>
<gene>
    <name evidence="2" type="ORF">MVEG_11684</name>
</gene>
<evidence type="ECO:0000256" key="1">
    <source>
        <dbReference type="SAM" id="SignalP"/>
    </source>
</evidence>
<proteinExistence type="predicted"/>
<evidence type="ECO:0008006" key="4">
    <source>
        <dbReference type="Google" id="ProtNLM"/>
    </source>
</evidence>
<dbReference type="AlphaFoldDB" id="A0A086TKJ8"/>
<dbReference type="Pfam" id="PF08757">
    <property type="entry name" value="CotH"/>
    <property type="match status" value="1"/>
</dbReference>
<dbReference type="InterPro" id="IPR014867">
    <property type="entry name" value="Spore_coat_CotH_CotH2/3/7"/>
</dbReference>
<organism evidence="2 3">
    <name type="scientific">Podila verticillata NRRL 6337</name>
    <dbReference type="NCBI Taxonomy" id="1069443"/>
    <lineage>
        <taxon>Eukaryota</taxon>
        <taxon>Fungi</taxon>
        <taxon>Fungi incertae sedis</taxon>
        <taxon>Mucoromycota</taxon>
        <taxon>Mortierellomycotina</taxon>
        <taxon>Mortierellomycetes</taxon>
        <taxon>Mortierellales</taxon>
        <taxon>Mortierellaceae</taxon>
        <taxon>Podila</taxon>
    </lineage>
</organism>
<evidence type="ECO:0000313" key="3">
    <source>
        <dbReference type="Proteomes" id="UP000243308"/>
    </source>
</evidence>
<keyword evidence="1" id="KW-0732">Signal</keyword>
<sequence>MRHFLDTQSTSLLLSIVLLITVTYNVVGFPDTPGGSFAVEVNGKTHKLTTTPATFPLWSANVAGASASSAYKYVKLSDTGVAVQKESFKRSFANKKATATVNEFFQRQITQNNLPKVPQVYKDVRSKAAPNFDETQIGTIHVTADPAIFDDMVKNPLDEERKAIKASFRFINANNVYSVEEVKMKVSGHGSRKFKKLSFRLKFDDDKGETFFNHPIIKLRSEAFDPTLIREKLYIDVLNSAGIRTTQGTWTRLYVNGQAYGFYLMVDDVEPPLLSNLFHNGELKPKQLGSLYQMGSHVAGLEATLQYNGSRTADYHPGTYANKNLGANTKEEPMAQLISFFKDLQDFNPALPGGVAYWSKRLNLEDYLRQMAVEYLGGSWDMYWWKGNNFFMYFNPTTNVWQWVPTDFDSTFSNGNLKDVEVPYKQFAASRLRRKGKDHPLITKLIYKNKEINGQFEKTLLTLAKGVFNPKALEPRINAYEKMIQDEVKWDLSINRSKNPGRTFGYTLDDFHKSITGPVKTVNNGIKPWISYRAKDVPKQIASGKSALASQVFEEDEF</sequence>
<keyword evidence="3" id="KW-1185">Reference proteome</keyword>
<reference evidence="2 3" key="1">
    <citation type="submission" date="2011-02" db="EMBL/GenBank/DDBJ databases">
        <title>The Genome Sequence of Mortierella verticillata NRRL 6337.</title>
        <authorList>
            <consortium name="The Broad Institute Genome Sequencing Platform"/>
            <person name="Russ C."/>
            <person name="Cuomo C."/>
            <person name="Burger G."/>
            <person name="Gray M.W."/>
            <person name="Holland P.W.H."/>
            <person name="King N."/>
            <person name="Lang F.B.F."/>
            <person name="Roger A.J."/>
            <person name="Ruiz-Trillo I."/>
            <person name="Young S.K."/>
            <person name="Zeng Q."/>
            <person name="Gargeya S."/>
            <person name="Alvarado L."/>
            <person name="Berlin A."/>
            <person name="Chapman S.B."/>
            <person name="Chen Z."/>
            <person name="Freedman E."/>
            <person name="Gellesch M."/>
            <person name="Goldberg J."/>
            <person name="Griggs A."/>
            <person name="Gujja S."/>
            <person name="Heilman E."/>
            <person name="Heiman D."/>
            <person name="Howarth C."/>
            <person name="Mehta T."/>
            <person name="Neiman D."/>
            <person name="Pearson M."/>
            <person name="Roberts A."/>
            <person name="Saif S."/>
            <person name="Shea T."/>
            <person name="Shenoy N."/>
            <person name="Sisk P."/>
            <person name="Stolte C."/>
            <person name="Sykes S."/>
            <person name="White J."/>
            <person name="Yandava C."/>
            <person name="Haas B."/>
            <person name="Nusbaum C."/>
            <person name="Birren B."/>
        </authorList>
    </citation>
    <scope>NUCLEOTIDE SEQUENCE [LARGE SCALE GENOMIC DNA]</scope>
    <source>
        <strain evidence="2 3">NRRL 6337</strain>
    </source>
</reference>
<dbReference type="PANTHER" id="PTHR40050:SF1">
    <property type="entry name" value="INNER SPORE COAT PROTEIN H"/>
    <property type="match status" value="1"/>
</dbReference>
<feature type="chain" id="PRO_5001815794" description="Spore coat protein CotH" evidence="1">
    <location>
        <begin position="29"/>
        <end position="558"/>
    </location>
</feature>
<feature type="signal peptide" evidence="1">
    <location>
        <begin position="1"/>
        <end position="28"/>
    </location>
</feature>
<dbReference type="PANTHER" id="PTHR40050">
    <property type="entry name" value="INNER SPORE COAT PROTEIN H"/>
    <property type="match status" value="1"/>
</dbReference>
<evidence type="ECO:0000313" key="2">
    <source>
        <dbReference type="EMBL" id="KFH62475.1"/>
    </source>
</evidence>
<name>A0A086TKJ8_9FUNG</name>
<accession>A0A086TKJ8</accession>
<dbReference type="Proteomes" id="UP000243308">
    <property type="component" value="Unassembled WGS sequence"/>
</dbReference>
<dbReference type="OrthoDB" id="10267127at2759"/>
<protein>
    <recommendedName>
        <fullName evidence="4">Spore coat protein CotH</fullName>
    </recommendedName>
</protein>